<dbReference type="Gene3D" id="1.10.10.10">
    <property type="entry name" value="Winged helix-like DNA-binding domain superfamily/Winged helix DNA-binding domain"/>
    <property type="match status" value="1"/>
</dbReference>
<dbReference type="Proteomes" id="UP000648257">
    <property type="component" value="Unassembled WGS sequence"/>
</dbReference>
<comment type="caution">
    <text evidence="8">The sequence shown here is derived from an EMBL/GenBank/DDBJ whole genome shotgun (WGS) entry which is preliminary data.</text>
</comment>
<feature type="region of interest" description="Disordered" evidence="7">
    <location>
        <begin position="1"/>
        <end position="22"/>
    </location>
</feature>
<dbReference type="InterPro" id="IPR043135">
    <property type="entry name" value="Fur_C"/>
</dbReference>
<evidence type="ECO:0000313" key="9">
    <source>
        <dbReference type="Proteomes" id="UP000648257"/>
    </source>
</evidence>
<organism evidence="8 9">
    <name type="scientific">Undibacterium seohonense</name>
    <dbReference type="NCBI Taxonomy" id="1344950"/>
    <lineage>
        <taxon>Bacteria</taxon>
        <taxon>Pseudomonadati</taxon>
        <taxon>Pseudomonadota</taxon>
        <taxon>Betaproteobacteria</taxon>
        <taxon>Burkholderiales</taxon>
        <taxon>Oxalobacteraceae</taxon>
        <taxon>Undibacterium</taxon>
    </lineage>
</organism>
<feature type="compositionally biased region" description="Polar residues" evidence="7">
    <location>
        <begin position="1"/>
        <end position="18"/>
    </location>
</feature>
<evidence type="ECO:0000256" key="5">
    <source>
        <dbReference type="ARBA" id="ARBA00023125"/>
    </source>
</evidence>
<keyword evidence="4" id="KW-0805">Transcription regulation</keyword>
<keyword evidence="2" id="KW-0678">Repressor</keyword>
<keyword evidence="3" id="KW-0862">Zinc</keyword>
<evidence type="ECO:0000256" key="1">
    <source>
        <dbReference type="ARBA" id="ARBA00007957"/>
    </source>
</evidence>
<dbReference type="InterPro" id="IPR002481">
    <property type="entry name" value="FUR"/>
</dbReference>
<dbReference type="RefSeq" id="WP_186923012.1">
    <property type="nucleotide sequence ID" value="NZ_JACOFW010000011.1"/>
</dbReference>
<dbReference type="InterPro" id="IPR036390">
    <property type="entry name" value="WH_DNA-bd_sf"/>
</dbReference>
<evidence type="ECO:0000256" key="3">
    <source>
        <dbReference type="ARBA" id="ARBA00022833"/>
    </source>
</evidence>
<evidence type="ECO:0000256" key="2">
    <source>
        <dbReference type="ARBA" id="ARBA00022491"/>
    </source>
</evidence>
<proteinExistence type="inferred from homology"/>
<dbReference type="Pfam" id="PF01475">
    <property type="entry name" value="FUR"/>
    <property type="match status" value="1"/>
</dbReference>
<name>A0ABR6X4R5_9BURK</name>
<sequence>MKNQHKTSETPAPDSSGQELAEAKLRQAEVRVTQARLEVLTVLLSKQRAMSHNEMQDALPAMDRVTLYRALDCLAEAGLAHKITGDDRVFRFSTGSEVQQSADLKQALMPPQHQHGHFQCTRCAKVFCLEQPNAANTLRDQLQATLASTALKGFQSHDIEVTIKGWCDHCNQA</sequence>
<keyword evidence="9" id="KW-1185">Reference proteome</keyword>
<accession>A0ABR6X4R5</accession>
<dbReference type="SUPFAM" id="SSF46785">
    <property type="entry name" value="Winged helix' DNA-binding domain"/>
    <property type="match status" value="1"/>
</dbReference>
<dbReference type="InterPro" id="IPR036388">
    <property type="entry name" value="WH-like_DNA-bd_sf"/>
</dbReference>
<protein>
    <submittedName>
        <fullName evidence="8">Transcriptional repressor</fullName>
    </submittedName>
</protein>
<evidence type="ECO:0000256" key="6">
    <source>
        <dbReference type="ARBA" id="ARBA00023163"/>
    </source>
</evidence>
<dbReference type="Gene3D" id="3.30.1490.190">
    <property type="match status" value="1"/>
</dbReference>
<dbReference type="EMBL" id="JACOFW010000011">
    <property type="protein sequence ID" value="MBC3807933.1"/>
    <property type="molecule type" value="Genomic_DNA"/>
</dbReference>
<evidence type="ECO:0000313" key="8">
    <source>
        <dbReference type="EMBL" id="MBC3807933.1"/>
    </source>
</evidence>
<dbReference type="PANTHER" id="PTHR33202:SF7">
    <property type="entry name" value="FERRIC UPTAKE REGULATION PROTEIN"/>
    <property type="match status" value="1"/>
</dbReference>
<comment type="similarity">
    <text evidence="1">Belongs to the Fur family.</text>
</comment>
<dbReference type="PANTHER" id="PTHR33202">
    <property type="entry name" value="ZINC UPTAKE REGULATION PROTEIN"/>
    <property type="match status" value="1"/>
</dbReference>
<keyword evidence="5" id="KW-0238">DNA-binding</keyword>
<gene>
    <name evidence="8" type="ORF">H8K52_11310</name>
</gene>
<keyword evidence="6" id="KW-0804">Transcription</keyword>
<evidence type="ECO:0000256" key="7">
    <source>
        <dbReference type="SAM" id="MobiDB-lite"/>
    </source>
</evidence>
<evidence type="ECO:0000256" key="4">
    <source>
        <dbReference type="ARBA" id="ARBA00023015"/>
    </source>
</evidence>
<reference evidence="8 9" key="1">
    <citation type="submission" date="2020-08" db="EMBL/GenBank/DDBJ databases">
        <title>Novel species isolated from subtropical streams in China.</title>
        <authorList>
            <person name="Lu H."/>
        </authorList>
    </citation>
    <scope>NUCLEOTIDE SEQUENCE [LARGE SCALE GENOMIC DNA]</scope>
    <source>
        <strain evidence="8 9">KACC 16656</strain>
    </source>
</reference>